<dbReference type="RefSeq" id="WP_339969777.1">
    <property type="nucleotide sequence ID" value="NZ_JBBHJY010000012.1"/>
</dbReference>
<dbReference type="Proteomes" id="UP001379235">
    <property type="component" value="Unassembled WGS sequence"/>
</dbReference>
<proteinExistence type="predicted"/>
<protein>
    <submittedName>
        <fullName evidence="3">Zf-TFIIB domain-containing protein</fullName>
    </submittedName>
</protein>
<evidence type="ECO:0000256" key="1">
    <source>
        <dbReference type="SAM" id="MobiDB-lite"/>
    </source>
</evidence>
<keyword evidence="4" id="KW-1185">Reference proteome</keyword>
<evidence type="ECO:0000313" key="4">
    <source>
        <dbReference type="Proteomes" id="UP001379235"/>
    </source>
</evidence>
<dbReference type="EMBL" id="JBBHJY010000012">
    <property type="protein sequence ID" value="MEJ6012004.1"/>
    <property type="molecule type" value="Genomic_DNA"/>
</dbReference>
<feature type="domain" description="Transcription factor zinc-finger" evidence="2">
    <location>
        <begin position="11"/>
        <end position="50"/>
    </location>
</feature>
<evidence type="ECO:0000313" key="3">
    <source>
        <dbReference type="EMBL" id="MEJ6012004.1"/>
    </source>
</evidence>
<dbReference type="InterPro" id="IPR027392">
    <property type="entry name" value="TF_Znf"/>
</dbReference>
<dbReference type="Pfam" id="PF13453">
    <property type="entry name" value="Zn_ribbon_TFIIB"/>
    <property type="match status" value="1"/>
</dbReference>
<sequence>MHSPFPSADAKCPACCVPLETTDRQCVRVDHCPQCLGLWLDRGALDRLLASSGAAQQTSPAPPPPRELGGGGGWLGHFQPSSPDRGFGRKPVRVSPYVQVD</sequence>
<name>A0ABU8SDG7_9SPHN</name>
<evidence type="ECO:0000259" key="2">
    <source>
        <dbReference type="Pfam" id="PF13453"/>
    </source>
</evidence>
<organism evidence="3 4">
    <name type="scientific">Novosphingobium aquae</name>
    <dbReference type="NCBI Taxonomy" id="3133435"/>
    <lineage>
        <taxon>Bacteria</taxon>
        <taxon>Pseudomonadati</taxon>
        <taxon>Pseudomonadota</taxon>
        <taxon>Alphaproteobacteria</taxon>
        <taxon>Sphingomonadales</taxon>
        <taxon>Sphingomonadaceae</taxon>
        <taxon>Novosphingobium</taxon>
    </lineage>
</organism>
<accession>A0ABU8SDG7</accession>
<reference evidence="3 4" key="1">
    <citation type="submission" date="2024-03" db="EMBL/GenBank/DDBJ databases">
        <authorList>
            <person name="Jo J.-H."/>
        </authorList>
    </citation>
    <scope>NUCLEOTIDE SEQUENCE [LARGE SCALE GENOMIC DNA]</scope>
    <source>
        <strain evidence="3 4">AS3R-12</strain>
    </source>
</reference>
<comment type="caution">
    <text evidence="3">The sequence shown here is derived from an EMBL/GenBank/DDBJ whole genome shotgun (WGS) entry which is preliminary data.</text>
</comment>
<gene>
    <name evidence="3" type="ORF">WG900_19035</name>
</gene>
<feature type="region of interest" description="Disordered" evidence="1">
    <location>
        <begin position="51"/>
        <end position="101"/>
    </location>
</feature>